<feature type="domain" description="HTH tetR-type" evidence="4">
    <location>
        <begin position="20"/>
        <end position="80"/>
    </location>
</feature>
<reference evidence="5" key="1">
    <citation type="submission" date="2021-01" db="EMBL/GenBank/DDBJ databases">
        <title>Whole genome shotgun sequence of Rhizocola hellebori NBRC 109834.</title>
        <authorList>
            <person name="Komaki H."/>
            <person name="Tamura T."/>
        </authorList>
    </citation>
    <scope>NUCLEOTIDE SEQUENCE</scope>
    <source>
        <strain evidence="5">NBRC 109834</strain>
    </source>
</reference>
<dbReference type="InterPro" id="IPR009057">
    <property type="entry name" value="Homeodomain-like_sf"/>
</dbReference>
<comment type="caution">
    <text evidence="5">The sequence shown here is derived from an EMBL/GenBank/DDBJ whole genome shotgun (WGS) entry which is preliminary data.</text>
</comment>
<evidence type="ECO:0000313" key="5">
    <source>
        <dbReference type="EMBL" id="GIH02973.1"/>
    </source>
</evidence>
<feature type="region of interest" description="Disordered" evidence="3">
    <location>
        <begin position="1"/>
        <end position="20"/>
    </location>
</feature>
<accession>A0A8J3Q2Z4</accession>
<keyword evidence="6" id="KW-1185">Reference proteome</keyword>
<dbReference type="Gene3D" id="1.10.10.60">
    <property type="entry name" value="Homeodomain-like"/>
    <property type="match status" value="1"/>
</dbReference>
<dbReference type="GO" id="GO:0003700">
    <property type="term" value="F:DNA-binding transcription factor activity"/>
    <property type="evidence" value="ECO:0007669"/>
    <property type="project" value="TreeGrafter"/>
</dbReference>
<dbReference type="PANTHER" id="PTHR30055:SF219">
    <property type="entry name" value="TRANSCRIPTIONAL REGULATORY PROTEIN"/>
    <property type="match status" value="1"/>
</dbReference>
<evidence type="ECO:0000256" key="3">
    <source>
        <dbReference type="SAM" id="MobiDB-lite"/>
    </source>
</evidence>
<evidence type="ECO:0000256" key="1">
    <source>
        <dbReference type="ARBA" id="ARBA00023125"/>
    </source>
</evidence>
<dbReference type="PROSITE" id="PS50977">
    <property type="entry name" value="HTH_TETR_2"/>
    <property type="match status" value="1"/>
</dbReference>
<sequence length="211" mass="23256">MVTMTTARRGPGRPRRADQRDTAVAILSAATELFARRGYDAVGMRDVATAAGIDVATVHHHVGTKAELYRACFAKVFEAESEALAAAVAAARASVGEGEQETFKHLHALLDAFVDFLEKVPETTGLWLRRWSEPDLHAELDAAFATPLYQAVESVLTAADRQGLLSEPTPHIAVRSLVWAVHAHVVSGKRTSRERAAFRAFVHRWVDRMYR</sequence>
<dbReference type="Gene3D" id="1.10.357.10">
    <property type="entry name" value="Tetracycline Repressor, domain 2"/>
    <property type="match status" value="1"/>
</dbReference>
<evidence type="ECO:0000313" key="6">
    <source>
        <dbReference type="Proteomes" id="UP000612899"/>
    </source>
</evidence>
<gene>
    <name evidence="5" type="ORF">Rhe02_10400</name>
</gene>
<dbReference type="InterPro" id="IPR036271">
    <property type="entry name" value="Tet_transcr_reg_TetR-rel_C_sf"/>
</dbReference>
<evidence type="ECO:0000256" key="2">
    <source>
        <dbReference type="PROSITE-ProRule" id="PRU00335"/>
    </source>
</evidence>
<dbReference type="InterPro" id="IPR050109">
    <property type="entry name" value="HTH-type_TetR-like_transc_reg"/>
</dbReference>
<dbReference type="AlphaFoldDB" id="A0A8J3Q2Z4"/>
<dbReference type="Proteomes" id="UP000612899">
    <property type="component" value="Unassembled WGS sequence"/>
</dbReference>
<organism evidence="5 6">
    <name type="scientific">Rhizocola hellebori</name>
    <dbReference type="NCBI Taxonomy" id="1392758"/>
    <lineage>
        <taxon>Bacteria</taxon>
        <taxon>Bacillati</taxon>
        <taxon>Actinomycetota</taxon>
        <taxon>Actinomycetes</taxon>
        <taxon>Micromonosporales</taxon>
        <taxon>Micromonosporaceae</taxon>
        <taxon>Rhizocola</taxon>
    </lineage>
</organism>
<proteinExistence type="predicted"/>
<dbReference type="PANTHER" id="PTHR30055">
    <property type="entry name" value="HTH-TYPE TRANSCRIPTIONAL REGULATOR RUTR"/>
    <property type="match status" value="1"/>
</dbReference>
<dbReference type="GO" id="GO:0000976">
    <property type="term" value="F:transcription cis-regulatory region binding"/>
    <property type="evidence" value="ECO:0007669"/>
    <property type="project" value="TreeGrafter"/>
</dbReference>
<dbReference type="PRINTS" id="PR00455">
    <property type="entry name" value="HTHTETR"/>
</dbReference>
<dbReference type="EMBL" id="BONY01000005">
    <property type="protein sequence ID" value="GIH02973.1"/>
    <property type="molecule type" value="Genomic_DNA"/>
</dbReference>
<dbReference type="SUPFAM" id="SSF48498">
    <property type="entry name" value="Tetracyclin repressor-like, C-terminal domain"/>
    <property type="match status" value="1"/>
</dbReference>
<protein>
    <submittedName>
        <fullName evidence="5">TetR family transcriptional regulator</fullName>
    </submittedName>
</protein>
<dbReference type="SUPFAM" id="SSF46689">
    <property type="entry name" value="Homeodomain-like"/>
    <property type="match status" value="1"/>
</dbReference>
<dbReference type="InterPro" id="IPR001647">
    <property type="entry name" value="HTH_TetR"/>
</dbReference>
<keyword evidence="1 2" id="KW-0238">DNA-binding</keyword>
<dbReference type="Pfam" id="PF00440">
    <property type="entry name" value="TetR_N"/>
    <property type="match status" value="1"/>
</dbReference>
<feature type="DNA-binding region" description="H-T-H motif" evidence="2">
    <location>
        <begin position="43"/>
        <end position="62"/>
    </location>
</feature>
<evidence type="ECO:0000259" key="4">
    <source>
        <dbReference type="PROSITE" id="PS50977"/>
    </source>
</evidence>
<name>A0A8J3Q2Z4_9ACTN</name>